<dbReference type="Proteomes" id="UP000288805">
    <property type="component" value="Unassembled WGS sequence"/>
</dbReference>
<accession>A0A438KP27</accession>
<proteinExistence type="predicted"/>
<evidence type="ECO:0000313" key="2">
    <source>
        <dbReference type="EMBL" id="RVX22955.1"/>
    </source>
</evidence>
<reference evidence="2 3" key="1">
    <citation type="journal article" date="2018" name="PLoS Genet.">
        <title>Population sequencing reveals clonal diversity and ancestral inbreeding in the grapevine cultivar Chardonnay.</title>
        <authorList>
            <person name="Roach M.J."/>
            <person name="Johnson D.L."/>
            <person name="Bohlmann J."/>
            <person name="van Vuuren H.J."/>
            <person name="Jones S.J."/>
            <person name="Pretorius I.S."/>
            <person name="Schmidt S.A."/>
            <person name="Borneman A.R."/>
        </authorList>
    </citation>
    <scope>NUCLEOTIDE SEQUENCE [LARGE SCALE GENOMIC DNA]</scope>
    <source>
        <strain evidence="3">cv. Chardonnay</strain>
        <tissue evidence="2">Leaf</tissue>
    </source>
</reference>
<gene>
    <name evidence="2" type="ORF">CK203_008262</name>
</gene>
<feature type="region of interest" description="Disordered" evidence="1">
    <location>
        <begin position="188"/>
        <end position="210"/>
    </location>
</feature>
<sequence length="210" mass="23944">MNDSKCRQFRALYAIKLWAMVDMNESDSSCVQGFRCYKQLKAINDMSPLGLKLKVVDAMITLVITYPSYSFSLLLPTDCDENNEIKADGGGQIRRDAERGIRWWHAQEEMRGTEKEQKGEHEAKAPERQTFRCSRRAIGNEEIHYRGVRKRPFGKFAARSRTHGRKLGSGSTLSTPWRMHLKAKTNFPSTSPTFPLTMPHSAIESISDSK</sequence>
<evidence type="ECO:0000313" key="3">
    <source>
        <dbReference type="Proteomes" id="UP000288805"/>
    </source>
</evidence>
<comment type="caution">
    <text evidence="2">The sequence shown here is derived from an EMBL/GenBank/DDBJ whole genome shotgun (WGS) entry which is preliminary data.</text>
</comment>
<protein>
    <submittedName>
        <fullName evidence="2">Uncharacterized protein</fullName>
    </submittedName>
</protein>
<dbReference type="AlphaFoldDB" id="A0A438KP27"/>
<name>A0A438KP27_VITVI</name>
<organism evidence="2 3">
    <name type="scientific">Vitis vinifera</name>
    <name type="common">Grape</name>
    <dbReference type="NCBI Taxonomy" id="29760"/>
    <lineage>
        <taxon>Eukaryota</taxon>
        <taxon>Viridiplantae</taxon>
        <taxon>Streptophyta</taxon>
        <taxon>Embryophyta</taxon>
        <taxon>Tracheophyta</taxon>
        <taxon>Spermatophyta</taxon>
        <taxon>Magnoliopsida</taxon>
        <taxon>eudicotyledons</taxon>
        <taxon>Gunneridae</taxon>
        <taxon>Pentapetalae</taxon>
        <taxon>rosids</taxon>
        <taxon>Vitales</taxon>
        <taxon>Vitaceae</taxon>
        <taxon>Viteae</taxon>
        <taxon>Vitis</taxon>
    </lineage>
</organism>
<evidence type="ECO:0000256" key="1">
    <source>
        <dbReference type="SAM" id="MobiDB-lite"/>
    </source>
</evidence>
<dbReference type="EMBL" id="QGNW01000002">
    <property type="protein sequence ID" value="RVX22955.1"/>
    <property type="molecule type" value="Genomic_DNA"/>
</dbReference>